<dbReference type="RefSeq" id="WP_117725961.1">
    <property type="nucleotide sequence ID" value="NZ_CABMFV010000009.1"/>
</dbReference>
<sequence length="127" mass="14790">MVEQENTEVYSKEKYDSFIEAAHEHIKDIERAATIIYELETKDLSLTEKDTLKAELNDKVHTIKSDSMDMLDSLSTEYQLYDATAPRISMNLSGFKMLKDKVVLKNDDYRLNHNEAQDDNAFYHYGD</sequence>
<gene>
    <name evidence="1" type="ORF">DXC19_11510</name>
</gene>
<dbReference type="Proteomes" id="UP000261016">
    <property type="component" value="Unassembled WGS sequence"/>
</dbReference>
<reference evidence="1 2" key="1">
    <citation type="submission" date="2018-08" db="EMBL/GenBank/DDBJ databases">
        <title>A genome reference for cultivated species of the human gut microbiota.</title>
        <authorList>
            <person name="Zou Y."/>
            <person name="Xue W."/>
            <person name="Luo G."/>
        </authorList>
    </citation>
    <scope>NUCLEOTIDE SEQUENCE [LARGE SCALE GENOMIC DNA]</scope>
    <source>
        <strain evidence="1 2">OM08-17AT</strain>
    </source>
</reference>
<comment type="caution">
    <text evidence="1">The sequence shown here is derived from an EMBL/GenBank/DDBJ whole genome shotgun (WGS) entry which is preliminary data.</text>
</comment>
<evidence type="ECO:0000313" key="1">
    <source>
        <dbReference type="EMBL" id="RGM28306.1"/>
    </source>
</evidence>
<protein>
    <submittedName>
        <fullName evidence="1">Uncharacterized protein</fullName>
    </submittedName>
</protein>
<accession>A0A8B2ZKH6</accession>
<name>A0A8B2ZKH6_STAWA</name>
<organism evidence="1 2">
    <name type="scientific">Staphylococcus warneri</name>
    <dbReference type="NCBI Taxonomy" id="1292"/>
    <lineage>
        <taxon>Bacteria</taxon>
        <taxon>Bacillati</taxon>
        <taxon>Bacillota</taxon>
        <taxon>Bacilli</taxon>
        <taxon>Bacillales</taxon>
        <taxon>Staphylococcaceae</taxon>
        <taxon>Staphylococcus</taxon>
    </lineage>
</organism>
<dbReference type="AlphaFoldDB" id="A0A8B2ZKH6"/>
<proteinExistence type="predicted"/>
<evidence type="ECO:0000313" key="2">
    <source>
        <dbReference type="Proteomes" id="UP000261016"/>
    </source>
</evidence>
<dbReference type="EMBL" id="QSTD01000009">
    <property type="protein sequence ID" value="RGM28306.1"/>
    <property type="molecule type" value="Genomic_DNA"/>
</dbReference>